<evidence type="ECO:0000256" key="1">
    <source>
        <dbReference type="SAM" id="Phobius"/>
    </source>
</evidence>
<name>A0A9X3YZK6_9XANT</name>
<dbReference type="EMBL" id="JANWTP010000009">
    <property type="protein sequence ID" value="MDC8637176.1"/>
    <property type="molecule type" value="Genomic_DNA"/>
</dbReference>
<dbReference type="Pfam" id="PF14348">
    <property type="entry name" value="DtrJ-like"/>
    <property type="match status" value="1"/>
</dbReference>
<proteinExistence type="predicted"/>
<reference evidence="2" key="1">
    <citation type="journal article" date="2022" name="Phytopathology">
        <title>Whole genome sequencing-based tracing of a 2022 introduction and outbreak of Xanthomonas hortorum pv. pelargonii.</title>
        <authorList>
            <person name="Iruegas Bocardo F."/>
            <person name="Weisberg A.J."/>
            <person name="Riutta E.R."/>
            <person name="Kilday K.B."/>
            <person name="Bonkowski J.C."/>
            <person name="Creswell T.C."/>
            <person name="Daughtrey M."/>
            <person name="Rane K.K."/>
            <person name="Grunwald N.J."/>
            <person name="Chang J.H."/>
            <person name="Putnam M."/>
        </authorList>
    </citation>
    <scope>NUCLEOTIDE SEQUENCE</scope>
    <source>
        <strain evidence="2">22-338</strain>
    </source>
</reference>
<feature type="transmembrane region" description="Helical" evidence="1">
    <location>
        <begin position="122"/>
        <end position="139"/>
    </location>
</feature>
<protein>
    <submittedName>
        <fullName evidence="2">DUF4400 domain-containing protein</fullName>
    </submittedName>
</protein>
<keyword evidence="1" id="KW-1133">Transmembrane helix</keyword>
<reference evidence="2" key="2">
    <citation type="submission" date="2022-08" db="EMBL/GenBank/DDBJ databases">
        <authorList>
            <person name="Iruegas-Bocardo F."/>
            <person name="Weisberg A.J."/>
            <person name="Riutta E.R."/>
            <person name="Kilday K."/>
            <person name="Bonkowski J.C."/>
            <person name="Creswell T."/>
            <person name="Daughtrey M.L."/>
            <person name="Rane K."/>
            <person name="Grunwald N.J."/>
            <person name="Chang J.H."/>
            <person name="Putnam M.L."/>
        </authorList>
    </citation>
    <scope>NUCLEOTIDE SEQUENCE</scope>
    <source>
        <strain evidence="2">22-338</strain>
    </source>
</reference>
<accession>A0A9X3YZK6</accession>
<sequence>MIRAIAVASLLALLVLVLYLPSAYPPQRFLDQLQADHVAVARLWGEASAHHVLDATLARHTDIQSIAPIPNADDAPSTERVEGAVAQEMTSVSERLFNSPYFRSLDAMLLLATYRSALTLKWLPWLALFPITVAVDSLVRRRVKALEFGHHDPEVFAVLSCGAIAAACATVLLLVLPVSMHPAVLPAAPILVLALSARAVANFHARP</sequence>
<evidence type="ECO:0000313" key="3">
    <source>
        <dbReference type="Proteomes" id="UP001140230"/>
    </source>
</evidence>
<dbReference type="Proteomes" id="UP001140230">
    <property type="component" value="Unassembled WGS sequence"/>
</dbReference>
<dbReference type="AlphaFoldDB" id="A0A9X3YZK6"/>
<evidence type="ECO:0000313" key="2">
    <source>
        <dbReference type="EMBL" id="MDC8637176.1"/>
    </source>
</evidence>
<feature type="transmembrane region" description="Helical" evidence="1">
    <location>
        <begin position="155"/>
        <end position="177"/>
    </location>
</feature>
<dbReference type="InterPro" id="IPR022266">
    <property type="entry name" value="DtrJ-like"/>
</dbReference>
<gene>
    <name evidence="2" type="ORF">NY667_04975</name>
</gene>
<comment type="caution">
    <text evidence="2">The sequence shown here is derived from an EMBL/GenBank/DDBJ whole genome shotgun (WGS) entry which is preliminary data.</text>
</comment>
<feature type="transmembrane region" description="Helical" evidence="1">
    <location>
        <begin position="183"/>
        <end position="201"/>
    </location>
</feature>
<keyword evidence="1" id="KW-0472">Membrane</keyword>
<keyword evidence="1" id="KW-0812">Transmembrane</keyword>
<dbReference type="RefSeq" id="WP_104549162.1">
    <property type="nucleotide sequence ID" value="NZ_CP168173.1"/>
</dbReference>
<organism evidence="2 3">
    <name type="scientific">Xanthomonas hortorum pv. hederae</name>
    <dbReference type="NCBI Taxonomy" id="453603"/>
    <lineage>
        <taxon>Bacteria</taxon>
        <taxon>Pseudomonadati</taxon>
        <taxon>Pseudomonadota</taxon>
        <taxon>Gammaproteobacteria</taxon>
        <taxon>Lysobacterales</taxon>
        <taxon>Lysobacteraceae</taxon>
        <taxon>Xanthomonas</taxon>
    </lineage>
</organism>